<dbReference type="EMBL" id="AP027080">
    <property type="protein sequence ID" value="BDU74704.1"/>
    <property type="molecule type" value="Genomic_DNA"/>
</dbReference>
<reference evidence="3" key="1">
    <citation type="journal article" date="2023" name="Int. J. Syst. Evol. Microbiol.">
        <title>Mesoterricola silvestris gen. nov., sp. nov., Mesoterricola sediminis sp. nov., Geothrix oryzae sp. nov., Geothrix edaphica sp. nov., Geothrix rubra sp. nov., and Geothrix limicola sp. nov., six novel members of Acidobacteriota isolated from soils.</title>
        <authorList>
            <person name="Itoh H."/>
            <person name="Sugisawa Y."/>
            <person name="Mise K."/>
            <person name="Xu Z."/>
            <person name="Kuniyasu M."/>
            <person name="Ushijima N."/>
            <person name="Kawano K."/>
            <person name="Kobayashi E."/>
            <person name="Shiratori Y."/>
            <person name="Masuda Y."/>
            <person name="Senoo K."/>
        </authorList>
    </citation>
    <scope>NUCLEOTIDE SEQUENCE [LARGE SCALE GENOMIC DNA]</scope>
    <source>
        <strain evidence="3">W79</strain>
    </source>
</reference>
<keyword evidence="3" id="KW-1185">Reference proteome</keyword>
<dbReference type="Gene3D" id="3.40.50.10400">
    <property type="entry name" value="Hypothetical protein PA1492"/>
    <property type="match status" value="1"/>
</dbReference>
<dbReference type="SUPFAM" id="SSF52309">
    <property type="entry name" value="N-(deoxy)ribosyltransferase-like"/>
    <property type="match status" value="1"/>
</dbReference>
<proteinExistence type="predicted"/>
<name>A0AA48KA66_9BACT</name>
<accession>A0AA48KA66</accession>
<evidence type="ECO:0000313" key="2">
    <source>
        <dbReference type="EMBL" id="BDU74704.1"/>
    </source>
</evidence>
<protein>
    <recommendedName>
        <fullName evidence="4">DUF4406 domain-containing protein</fullName>
    </recommendedName>
</protein>
<evidence type="ECO:0000256" key="1">
    <source>
        <dbReference type="SAM" id="MobiDB-lite"/>
    </source>
</evidence>
<feature type="compositionally biased region" description="Gly residues" evidence="1">
    <location>
        <begin position="147"/>
        <end position="156"/>
    </location>
</feature>
<dbReference type="RefSeq" id="WP_316413376.1">
    <property type="nucleotide sequence ID" value="NZ_AP027080.1"/>
</dbReference>
<dbReference type="Proteomes" id="UP001238179">
    <property type="component" value="Chromosome"/>
</dbReference>
<feature type="compositionally biased region" description="Low complexity" evidence="1">
    <location>
        <begin position="137"/>
        <end position="146"/>
    </location>
</feature>
<sequence>MVPSPASPRRDPWRELQARFGQGPWVLYLAGPLRGDGSTEAIRRNQVRMLARARLVQDLLPGAVLVVPHANFAFVDESGPGGLGVRARVLEACEALLLRCDALILCGGDLTPGMAREKAAAEKAGLPVLTLPETPALAGSARAGLRPGAGPGSRPA</sequence>
<feature type="region of interest" description="Disordered" evidence="1">
    <location>
        <begin position="137"/>
        <end position="156"/>
    </location>
</feature>
<evidence type="ECO:0008006" key="4">
    <source>
        <dbReference type="Google" id="ProtNLM"/>
    </source>
</evidence>
<evidence type="ECO:0000313" key="3">
    <source>
        <dbReference type="Proteomes" id="UP001238179"/>
    </source>
</evidence>
<gene>
    <name evidence="2" type="ORF">METEAL_38780</name>
</gene>
<dbReference type="AlphaFoldDB" id="A0AA48KA66"/>
<dbReference type="KEGG" id="msil:METEAL_38780"/>
<organism evidence="2 3">
    <name type="scientific">Mesoterricola silvestris</name>
    <dbReference type="NCBI Taxonomy" id="2927979"/>
    <lineage>
        <taxon>Bacteria</taxon>
        <taxon>Pseudomonadati</taxon>
        <taxon>Acidobacteriota</taxon>
        <taxon>Holophagae</taxon>
        <taxon>Holophagales</taxon>
        <taxon>Holophagaceae</taxon>
        <taxon>Mesoterricola</taxon>
    </lineage>
</organism>